<evidence type="ECO:0000313" key="3">
    <source>
        <dbReference type="EMBL" id="RNM42759.1"/>
    </source>
</evidence>
<reference evidence="2 4" key="1">
    <citation type="journal article" date="2018" name="Elife">
        <title>Discovery and characterization of a prevalent human gut bacterial enzyme sufficient for the inactivation of a family of plant toxins.</title>
        <authorList>
            <person name="Koppel N."/>
            <person name="Bisanz J.E."/>
            <person name="Pandelia M.E."/>
            <person name="Turnbaugh P.J."/>
            <person name="Balskus E.P."/>
        </authorList>
    </citation>
    <scope>NUCLEOTIDE SEQUENCE [LARGE SCALE GENOMIC DNA]</scope>
    <source>
        <strain evidence="2 4">DSM 16107</strain>
    </source>
</reference>
<gene>
    <name evidence="2" type="ORF">C1876_05670</name>
    <name evidence="3" type="ORF">DMP09_03200</name>
</gene>
<reference evidence="5" key="2">
    <citation type="submission" date="2018-05" db="EMBL/GenBank/DDBJ databases">
        <title>Genome Sequencing of selected type strains of the family Eggerthellaceae.</title>
        <authorList>
            <person name="Danylec N."/>
            <person name="Stoll D.A."/>
            <person name="Doetsch A."/>
            <person name="Huch M."/>
        </authorList>
    </citation>
    <scope>NUCLEOTIDE SEQUENCE [LARGE SCALE GENOMIC DNA]</scope>
    <source>
        <strain evidence="5">DSM 16107</strain>
    </source>
</reference>
<evidence type="ECO:0000313" key="5">
    <source>
        <dbReference type="Proteomes" id="UP000270112"/>
    </source>
</evidence>
<feature type="transmembrane region" description="Helical" evidence="1">
    <location>
        <begin position="49"/>
        <end position="75"/>
    </location>
</feature>
<dbReference type="EMBL" id="QICC01000007">
    <property type="protein sequence ID" value="RNM42759.1"/>
    <property type="molecule type" value="Genomic_DNA"/>
</dbReference>
<reference evidence="3" key="3">
    <citation type="journal article" date="2019" name="Microbiol. Resour. Announc.">
        <title>Draft Genome Sequences of Type Strains of Gordonibacter faecihominis, Paraeggerthella hongkongensis, Parvibacter caecicola,Slackia equolifaciens, Slackia faecicanis, and Slackia isoflavoniconvertens.</title>
        <authorList>
            <person name="Danylec N."/>
            <person name="Stoll D.A."/>
            <person name="Dotsch A."/>
            <person name="Huch M."/>
        </authorList>
    </citation>
    <scope>NUCLEOTIDE SEQUENCE</scope>
    <source>
        <strain evidence="3">DSM 16107</strain>
    </source>
</reference>
<evidence type="ECO:0000256" key="1">
    <source>
        <dbReference type="SAM" id="Phobius"/>
    </source>
</evidence>
<dbReference type="RefSeq" id="WP_114545744.1">
    <property type="nucleotide sequence ID" value="NZ_PPTT01000007.1"/>
</dbReference>
<organism evidence="3 5">
    <name type="scientific">Eggerthella sinensis</name>
    <dbReference type="NCBI Taxonomy" id="242230"/>
    <lineage>
        <taxon>Bacteria</taxon>
        <taxon>Bacillati</taxon>
        <taxon>Actinomycetota</taxon>
        <taxon>Coriobacteriia</taxon>
        <taxon>Eggerthellales</taxon>
        <taxon>Eggerthellaceae</taxon>
        <taxon>Eggerthella</taxon>
    </lineage>
</organism>
<feature type="transmembrane region" description="Helical" evidence="1">
    <location>
        <begin position="269"/>
        <end position="298"/>
    </location>
</feature>
<keyword evidence="1" id="KW-0472">Membrane</keyword>
<sequence length="444" mass="45853">MIRLVFLDLRDHAATWIGAFAVAVACGYIGGWVVSLAVTAEPYPNLRDLGWAILLFSSVAAIAVLMTTANLTVSAQRRSYALWQLANVSPRQVSRVVLAQLATVAVLGAACGTLLEAATFEPLFPWVFSSPDYQPIDQVVCQVGASLLPLVWLVVAAVFALGGLRGARSAGRTSPMTALCEPEPVRKGVTALRLLLFAALAFGTVQLAASLFGADLRDLGKSLYLPLLLVATLVPVASAVLSALLAAWTRLVPQRRWNAWYLARHTARYGLAASTSVEMPVVVGFSLVAGIFSLGTLLEGYIRQHGLAGYSATLDWTSAVLLLGGPILLCAVGAAVSVVMTSKSRARDVALLVASGAHPRTLVAAAACEAFIHVSTATLVGAAVVAASNGIVASAVGLPPFGGLSFGEGFVVSLAGFALVLAATLVPTCAALARDIAPALAAGE</sequence>
<evidence type="ECO:0000313" key="4">
    <source>
        <dbReference type="Proteomes" id="UP000253817"/>
    </source>
</evidence>
<dbReference type="PROSITE" id="PS51257">
    <property type="entry name" value="PROKAR_LIPOPROTEIN"/>
    <property type="match status" value="1"/>
</dbReference>
<dbReference type="Proteomes" id="UP000270112">
    <property type="component" value="Unassembled WGS sequence"/>
</dbReference>
<feature type="transmembrane region" description="Helical" evidence="1">
    <location>
        <begin position="406"/>
        <end position="426"/>
    </location>
</feature>
<evidence type="ECO:0000313" key="2">
    <source>
        <dbReference type="EMBL" id="RDB69879.1"/>
    </source>
</evidence>
<keyword evidence="4" id="KW-1185">Reference proteome</keyword>
<feature type="transmembrane region" description="Helical" evidence="1">
    <location>
        <begin position="224"/>
        <end position="248"/>
    </location>
</feature>
<keyword evidence="1" id="KW-1133">Transmembrane helix</keyword>
<feature type="transmembrane region" description="Helical" evidence="1">
    <location>
        <begin position="139"/>
        <end position="164"/>
    </location>
</feature>
<feature type="transmembrane region" description="Helical" evidence="1">
    <location>
        <begin position="318"/>
        <end position="341"/>
    </location>
</feature>
<name>A0A3N0J0I7_9ACTN</name>
<dbReference type="OrthoDB" id="3171962at2"/>
<feature type="transmembrane region" description="Helical" evidence="1">
    <location>
        <begin position="12"/>
        <end position="37"/>
    </location>
</feature>
<dbReference type="Proteomes" id="UP000253817">
    <property type="component" value="Unassembled WGS sequence"/>
</dbReference>
<feature type="transmembrane region" description="Helical" evidence="1">
    <location>
        <begin position="96"/>
        <end position="119"/>
    </location>
</feature>
<feature type="transmembrane region" description="Helical" evidence="1">
    <location>
        <begin position="194"/>
        <end position="212"/>
    </location>
</feature>
<protein>
    <submittedName>
        <fullName evidence="3">ABC transporter permease</fullName>
    </submittedName>
</protein>
<dbReference type="AlphaFoldDB" id="A0A3N0J0I7"/>
<keyword evidence="1" id="KW-0812">Transmembrane</keyword>
<accession>A0A3N0J0I7</accession>
<dbReference type="EMBL" id="PPTT01000007">
    <property type="protein sequence ID" value="RDB69879.1"/>
    <property type="molecule type" value="Genomic_DNA"/>
</dbReference>
<comment type="caution">
    <text evidence="3">The sequence shown here is derived from an EMBL/GenBank/DDBJ whole genome shotgun (WGS) entry which is preliminary data.</text>
</comment>
<proteinExistence type="predicted"/>